<feature type="compositionally biased region" description="Low complexity" evidence="1">
    <location>
        <begin position="327"/>
        <end position="336"/>
    </location>
</feature>
<dbReference type="AlphaFoldDB" id="A0A6J4LBS6"/>
<evidence type="ECO:0000256" key="1">
    <source>
        <dbReference type="SAM" id="MobiDB-lite"/>
    </source>
</evidence>
<feature type="region of interest" description="Disordered" evidence="1">
    <location>
        <begin position="1"/>
        <end position="117"/>
    </location>
</feature>
<feature type="region of interest" description="Disordered" evidence="1">
    <location>
        <begin position="178"/>
        <end position="388"/>
    </location>
</feature>
<feature type="compositionally biased region" description="Low complexity" evidence="1">
    <location>
        <begin position="300"/>
        <end position="318"/>
    </location>
</feature>
<feature type="compositionally biased region" description="Basic residues" evidence="1">
    <location>
        <begin position="74"/>
        <end position="85"/>
    </location>
</feature>
<sequence length="388" mass="41735">ARSRRGPYGRPHPCRPHPCRPHPPGRCRRRARPRRARHGRRPRAAQRDRRRGNGPVRGHRRRPVLGRLRGAGGGRRRPGHPRRRPGPAAGAPRTAGAAHRRPGAAARRPGQRRRGDPGLLRRLLPAAAAVPALAGPPARDHRGHGRAGRAAGQLPRAPARGGPRARQPDLVVAVGAGAAARHPPADRHLPGAALADLPAHRPGRGTACPGPPGHGRPDRRVRRRARRRGGGRQRPAAGPARRLRGARRAGRHGRRGGGRRRRGHRVLRQRPDRLGLAARGRRPPQQHDARPRGHDGHGAAGARRLPAARPGRRSAAGAARGGRQHAAHAVLRARLGAARHRLRRPHPLLPRAGRDRAGRRAAVAAVRRPRPPGGGAGRGRPEGRTPHV</sequence>
<dbReference type="EMBL" id="CADCUB010000086">
    <property type="protein sequence ID" value="CAA9328981.1"/>
    <property type="molecule type" value="Genomic_DNA"/>
</dbReference>
<feature type="compositionally biased region" description="Basic residues" evidence="1">
    <location>
        <begin position="337"/>
        <end position="346"/>
    </location>
</feature>
<feature type="compositionally biased region" description="Low complexity" evidence="1">
    <location>
        <begin position="86"/>
        <end position="108"/>
    </location>
</feature>
<organism evidence="2">
    <name type="scientific">uncultured Frankineae bacterium</name>
    <dbReference type="NCBI Taxonomy" id="437475"/>
    <lineage>
        <taxon>Bacteria</taxon>
        <taxon>Bacillati</taxon>
        <taxon>Actinomycetota</taxon>
        <taxon>Actinomycetes</taxon>
        <taxon>Frankiales</taxon>
        <taxon>environmental samples</taxon>
    </lineage>
</organism>
<proteinExistence type="predicted"/>
<feature type="non-terminal residue" evidence="2">
    <location>
        <position position="388"/>
    </location>
</feature>
<feature type="non-terminal residue" evidence="2">
    <location>
        <position position="1"/>
    </location>
</feature>
<protein>
    <submittedName>
        <fullName evidence="2">Uncharacterized protein</fullName>
    </submittedName>
</protein>
<feature type="compositionally biased region" description="Basic residues" evidence="1">
    <location>
        <begin position="217"/>
        <end position="231"/>
    </location>
</feature>
<reference evidence="2" key="1">
    <citation type="submission" date="2020-02" db="EMBL/GenBank/DDBJ databases">
        <authorList>
            <person name="Meier V. D."/>
        </authorList>
    </citation>
    <scope>NUCLEOTIDE SEQUENCE</scope>
    <source>
        <strain evidence="2">AVDCRST_MAG07</strain>
    </source>
</reference>
<name>A0A6J4LBS6_9ACTN</name>
<feature type="compositionally biased region" description="Basic and acidic residues" evidence="1">
    <location>
        <begin position="379"/>
        <end position="388"/>
    </location>
</feature>
<feature type="compositionally biased region" description="Basic residues" evidence="1">
    <location>
        <begin position="1"/>
        <end position="64"/>
    </location>
</feature>
<feature type="compositionally biased region" description="Basic residues" evidence="1">
    <location>
        <begin position="241"/>
        <end position="268"/>
    </location>
</feature>
<feature type="region of interest" description="Disordered" evidence="1">
    <location>
        <begin position="132"/>
        <end position="166"/>
    </location>
</feature>
<accession>A0A6J4LBS6</accession>
<feature type="compositionally biased region" description="Low complexity" evidence="1">
    <location>
        <begin position="148"/>
        <end position="166"/>
    </location>
</feature>
<feature type="compositionally biased region" description="Basic and acidic residues" evidence="1">
    <location>
        <begin position="285"/>
        <end position="297"/>
    </location>
</feature>
<gene>
    <name evidence="2" type="ORF">AVDCRST_MAG07-1685</name>
</gene>
<evidence type="ECO:0000313" key="2">
    <source>
        <dbReference type="EMBL" id="CAA9328981.1"/>
    </source>
</evidence>